<dbReference type="RefSeq" id="WP_348518647.1">
    <property type="nucleotide sequence ID" value="NZ_CP155620.1"/>
</dbReference>
<dbReference type="AlphaFoldDB" id="A0AAU7E9J4"/>
<gene>
    <name evidence="2" type="ORF">AAH949_00435</name>
</gene>
<evidence type="ECO:0000256" key="1">
    <source>
        <dbReference type="SAM" id="MobiDB-lite"/>
    </source>
</evidence>
<name>A0AAU7E9J4_9BACT</name>
<proteinExistence type="predicted"/>
<feature type="compositionally biased region" description="Basic and acidic residues" evidence="1">
    <location>
        <begin position="14"/>
        <end position="25"/>
    </location>
</feature>
<accession>A0AAU7E9J4</accession>
<protein>
    <submittedName>
        <fullName evidence="2">Uncharacterized protein</fullName>
    </submittedName>
</protein>
<dbReference type="EMBL" id="CP155620">
    <property type="protein sequence ID" value="XBJ29342.1"/>
    <property type="molecule type" value="Genomic_DNA"/>
</dbReference>
<organism evidence="2">
    <name type="scientific">Campylobacter sp. CCS1377</name>
    <dbReference type="NCBI Taxonomy" id="3158229"/>
    <lineage>
        <taxon>Bacteria</taxon>
        <taxon>Pseudomonadati</taxon>
        <taxon>Campylobacterota</taxon>
        <taxon>Epsilonproteobacteria</taxon>
        <taxon>Campylobacterales</taxon>
        <taxon>Campylobacteraceae</taxon>
        <taxon>Campylobacter</taxon>
    </lineage>
</organism>
<feature type="region of interest" description="Disordered" evidence="1">
    <location>
        <begin position="14"/>
        <end position="35"/>
    </location>
</feature>
<sequence length="86" mass="10143">MDFLDSLKDIKKSLEKEQKQSEKPKNKSSKSGVSLKNDLTQFGEIKAQISQVDKDKKEFEEIFLKEEKLIDEFENFIKNSDIKRMK</sequence>
<evidence type="ECO:0000313" key="2">
    <source>
        <dbReference type="EMBL" id="XBJ29342.1"/>
    </source>
</evidence>
<reference evidence="2" key="1">
    <citation type="submission" date="2024-05" db="EMBL/GenBank/DDBJ databases">
        <title>Campylobacter coli isolated from environmental waters in Slovenia.</title>
        <authorList>
            <person name="Zautner A.E."/>
            <person name="Bunk B."/>
            <person name="Riedel T."/>
            <person name="Sproeer C."/>
        </authorList>
    </citation>
    <scope>NUCLEOTIDE SEQUENCE</scope>
    <source>
        <strain evidence="2">CCS1377</strain>
    </source>
</reference>